<gene>
    <name evidence="2" type="ORF">AXK61_20180</name>
</gene>
<keyword evidence="3" id="KW-1185">Reference proteome</keyword>
<dbReference type="EMBL" id="LSRE01000013">
    <property type="protein sequence ID" value="KXO98341.1"/>
    <property type="molecule type" value="Genomic_DNA"/>
</dbReference>
<comment type="caution">
    <text evidence="2">The sequence shown here is derived from an EMBL/GenBank/DDBJ whole genome shotgun (WGS) entry which is preliminary data.</text>
</comment>
<dbReference type="InterPro" id="IPR036291">
    <property type="entry name" value="NAD(P)-bd_dom_sf"/>
</dbReference>
<evidence type="ECO:0000313" key="3">
    <source>
        <dbReference type="Proteomes" id="UP000070409"/>
    </source>
</evidence>
<dbReference type="Proteomes" id="UP000070409">
    <property type="component" value="Unassembled WGS sequence"/>
</dbReference>
<feature type="domain" description="NAD(P)-binding" evidence="1">
    <location>
        <begin position="8"/>
        <end position="94"/>
    </location>
</feature>
<dbReference type="SUPFAM" id="SSF51735">
    <property type="entry name" value="NAD(P)-binding Rossmann-fold domains"/>
    <property type="match status" value="1"/>
</dbReference>
<name>A0A137ZJH0_9ACTN</name>
<evidence type="ECO:0000259" key="1">
    <source>
        <dbReference type="Pfam" id="PF13460"/>
    </source>
</evidence>
<dbReference type="Pfam" id="PF13460">
    <property type="entry name" value="NAD_binding_10"/>
    <property type="match status" value="1"/>
</dbReference>
<organism evidence="2 3">
    <name type="scientific">Tsukamurella pseudospumae</name>
    <dbReference type="NCBI Taxonomy" id="239498"/>
    <lineage>
        <taxon>Bacteria</taxon>
        <taxon>Bacillati</taxon>
        <taxon>Actinomycetota</taxon>
        <taxon>Actinomycetes</taxon>
        <taxon>Mycobacteriales</taxon>
        <taxon>Tsukamurellaceae</taxon>
        <taxon>Tsukamurella</taxon>
    </lineage>
</organism>
<dbReference type="Gene3D" id="3.40.50.720">
    <property type="entry name" value="NAD(P)-binding Rossmann-like Domain"/>
    <property type="match status" value="1"/>
</dbReference>
<accession>A0A137ZJH0</accession>
<dbReference type="InterPro" id="IPR016040">
    <property type="entry name" value="NAD(P)-bd_dom"/>
</dbReference>
<protein>
    <recommendedName>
        <fullName evidence="1">NAD(P)-binding domain-containing protein</fullName>
    </recommendedName>
</protein>
<reference evidence="2 3" key="1">
    <citation type="submission" date="2016-02" db="EMBL/GenBank/DDBJ databases">
        <authorList>
            <person name="Teng J.L."/>
            <person name="Tang Y."/>
            <person name="Huang Y."/>
            <person name="Guo F."/>
            <person name="Wei W."/>
            <person name="Chen J.H."/>
            <person name="Wong S.Y."/>
            <person name="Lau S.K."/>
            <person name="Woo P.C."/>
        </authorList>
    </citation>
    <scope>NUCLEOTIDE SEQUENCE [LARGE SCALE GENOMIC DNA]</scope>
    <source>
        <strain evidence="2 3">JCM 13375</strain>
    </source>
</reference>
<proteinExistence type="predicted"/>
<evidence type="ECO:0000313" key="2">
    <source>
        <dbReference type="EMBL" id="KXO98341.1"/>
    </source>
</evidence>
<dbReference type="RefSeq" id="WP_068745484.1">
    <property type="nucleotide sequence ID" value="NZ_LSRE01000013.1"/>
</dbReference>
<sequence length="181" mass="19458">MTTAILVGGNGYIGREVTRQWLQRDPAVQLIVTSREDRHEIEDPRVQHVQVDAADAAAFESALPASADYVVTFTYGSNEVLENIRGYAEKHGAQAVGNVGIGAVELPGFEDFVAMKKAELEFLRAGAVRVANVDATVVYGADRDDDLAKAVRSGALDALPPISVEVVAQLLIDRLVRAWAA</sequence>